<reference evidence="7" key="1">
    <citation type="submission" date="2014-12" db="EMBL/GenBank/DDBJ databases">
        <title>Insight into the proteome of Arion vulgaris.</title>
        <authorList>
            <person name="Aradska J."/>
            <person name="Bulat T."/>
            <person name="Smidak R."/>
            <person name="Sarate P."/>
            <person name="Gangsoo J."/>
            <person name="Sialana F."/>
            <person name="Bilban M."/>
            <person name="Lubec G."/>
        </authorList>
    </citation>
    <scope>NUCLEOTIDE SEQUENCE</scope>
    <source>
        <tissue evidence="7">Skin</tissue>
    </source>
</reference>
<dbReference type="EMBL" id="HACG01050372">
    <property type="protein sequence ID" value="CEK97237.1"/>
    <property type="molecule type" value="Transcribed_RNA"/>
</dbReference>
<dbReference type="Gene3D" id="3.30.720.90">
    <property type="match status" value="1"/>
</dbReference>
<gene>
    <name evidence="7" type="primary">ORF215162</name>
</gene>
<comment type="similarity">
    <text evidence="1 6">Belongs to the eukaryotic ribosomal protein eL38 family.</text>
</comment>
<evidence type="ECO:0000256" key="5">
    <source>
        <dbReference type="ARBA" id="ARBA00035338"/>
    </source>
</evidence>
<evidence type="ECO:0000256" key="6">
    <source>
        <dbReference type="RuleBase" id="RU003445"/>
    </source>
</evidence>
<dbReference type="PANTHER" id="PTHR10965">
    <property type="entry name" value="60S RIBOSOMAL PROTEIN L38"/>
    <property type="match status" value="1"/>
</dbReference>
<dbReference type="Pfam" id="PF01781">
    <property type="entry name" value="Ribosomal_L38e"/>
    <property type="match status" value="1"/>
</dbReference>
<keyword evidence="3 6" id="KW-0687">Ribonucleoprotein</keyword>
<dbReference type="AlphaFoldDB" id="A0A0B7BWC4"/>
<evidence type="ECO:0000256" key="1">
    <source>
        <dbReference type="ARBA" id="ARBA00007803"/>
    </source>
</evidence>
<proteinExistence type="inferred from homology"/>
<organism evidence="7">
    <name type="scientific">Arion vulgaris</name>
    <dbReference type="NCBI Taxonomy" id="1028688"/>
    <lineage>
        <taxon>Eukaryota</taxon>
        <taxon>Metazoa</taxon>
        <taxon>Spiralia</taxon>
        <taxon>Lophotrochozoa</taxon>
        <taxon>Mollusca</taxon>
        <taxon>Gastropoda</taxon>
        <taxon>Heterobranchia</taxon>
        <taxon>Euthyneura</taxon>
        <taxon>Panpulmonata</taxon>
        <taxon>Eupulmonata</taxon>
        <taxon>Stylommatophora</taxon>
        <taxon>Helicina</taxon>
        <taxon>Arionoidea</taxon>
        <taxon>Arionidae</taxon>
        <taxon>Arion</taxon>
    </lineage>
</organism>
<sequence length="73" mass="8540">MPKQLKEVKDFLRIIRRKDATSLVIKKDKKNKDVLKYKLRSSKYLYTLVVKDANKGAKLRTSIPAHIKVTEIK</sequence>
<protein>
    <recommendedName>
        <fullName evidence="4">Large ribosomal subunit protein eL38</fullName>
    </recommendedName>
    <alternativeName>
        <fullName evidence="5">60S ribosomal protein L38</fullName>
    </alternativeName>
</protein>
<dbReference type="GO" id="GO:0022625">
    <property type="term" value="C:cytosolic large ribosomal subunit"/>
    <property type="evidence" value="ECO:0007669"/>
    <property type="project" value="TreeGrafter"/>
</dbReference>
<evidence type="ECO:0000256" key="4">
    <source>
        <dbReference type="ARBA" id="ARBA00035235"/>
    </source>
</evidence>
<dbReference type="PANTHER" id="PTHR10965:SF0">
    <property type="entry name" value="LARGE RIBOSOMAL SUBUNIT PROTEIN EL38"/>
    <property type="match status" value="1"/>
</dbReference>
<evidence type="ECO:0000313" key="7">
    <source>
        <dbReference type="EMBL" id="CEK97237.1"/>
    </source>
</evidence>
<keyword evidence="2 6" id="KW-0689">Ribosomal protein</keyword>
<dbReference type="GO" id="GO:0006412">
    <property type="term" value="P:translation"/>
    <property type="evidence" value="ECO:0007669"/>
    <property type="project" value="InterPro"/>
</dbReference>
<dbReference type="GO" id="GO:0022618">
    <property type="term" value="P:protein-RNA complex assembly"/>
    <property type="evidence" value="ECO:0007669"/>
    <property type="project" value="TreeGrafter"/>
</dbReference>
<dbReference type="InterPro" id="IPR002675">
    <property type="entry name" value="Ribosomal_eL38"/>
</dbReference>
<evidence type="ECO:0000256" key="2">
    <source>
        <dbReference type="ARBA" id="ARBA00022980"/>
    </source>
</evidence>
<name>A0A0B7BWC4_9EUPU</name>
<dbReference type="InterPro" id="IPR038464">
    <property type="entry name" value="Ribosomal_eL38_sf"/>
</dbReference>
<accession>A0A0B7BWC4</accession>
<evidence type="ECO:0000256" key="3">
    <source>
        <dbReference type="ARBA" id="ARBA00023274"/>
    </source>
</evidence>
<dbReference type="GO" id="GO:0003735">
    <property type="term" value="F:structural constituent of ribosome"/>
    <property type="evidence" value="ECO:0007669"/>
    <property type="project" value="InterPro"/>
</dbReference>